<protein>
    <submittedName>
        <fullName evidence="1">Uncharacterized protein</fullName>
    </submittedName>
</protein>
<evidence type="ECO:0000313" key="1">
    <source>
        <dbReference type="EMBL" id="BCB00245.1"/>
    </source>
</evidence>
<sequence length="68" mass="7971">MKERCEWIVRVQSTPGFYAQYEGNVKVWADEDSDEETLFRAAVKELGRGAFFDRKHLSFWKLVSVKKG</sequence>
<dbReference type="EMBL" id="AP022836">
    <property type="protein sequence ID" value="BCB00245.1"/>
    <property type="molecule type" value="Genomic_DNA"/>
</dbReference>
<gene>
    <name evidence="1" type="ORF">ATCC19606_25800</name>
</gene>
<dbReference type="GeneID" id="92893219"/>
<dbReference type="AlphaFoldDB" id="A0A6I4JFQ0"/>
<dbReference type="RefSeq" id="WP_000664312.1">
    <property type="nucleotide sequence ID" value="NZ_AP025740.1"/>
</dbReference>
<proteinExistence type="predicted"/>
<reference evidence="1" key="1">
    <citation type="submission" date="2020-03" db="EMBL/GenBank/DDBJ databases">
        <title>Complete genome sequence of Acinetobacter baumannii ATCC19606T, which is a model strain for tolerization of antimicrobial agents.</title>
        <authorList>
            <person name="Tsubouchi T."/>
            <person name="Suzuki M."/>
            <person name="Niki M."/>
            <person name="Oinuma K."/>
            <person name="Niki M."/>
            <person name="Shibayama K."/>
            <person name="Kakeya H."/>
            <person name="Kaneko Y."/>
        </authorList>
    </citation>
    <scope>NUCLEOTIDE SEQUENCE</scope>
    <source>
        <strain evidence="1">ATCC19606</strain>
    </source>
</reference>
<organism evidence="1">
    <name type="scientific">Acinetobacter baumannii</name>
    <dbReference type="NCBI Taxonomy" id="470"/>
    <lineage>
        <taxon>Bacteria</taxon>
        <taxon>Pseudomonadati</taxon>
        <taxon>Pseudomonadota</taxon>
        <taxon>Gammaproteobacteria</taxon>
        <taxon>Moraxellales</taxon>
        <taxon>Moraxellaceae</taxon>
        <taxon>Acinetobacter</taxon>
        <taxon>Acinetobacter calcoaceticus/baumannii complex</taxon>
    </lineage>
</organism>
<name>A0A6I4JFQ0_ACIBA</name>
<accession>A0A6I4JFQ0</accession>